<keyword evidence="4" id="KW-0067">ATP-binding</keyword>
<evidence type="ECO:0000256" key="5">
    <source>
        <dbReference type="SAM" id="Phobius"/>
    </source>
</evidence>
<geneLocation type="plasmid" evidence="8 9">
    <name>pSkuCCBAU71714a</name>
</geneLocation>
<protein>
    <submittedName>
        <fullName evidence="8">MFS transporter</fullName>
    </submittedName>
</protein>
<dbReference type="SUPFAM" id="SSF56059">
    <property type="entry name" value="Glutathione synthetase ATP-binding domain-like"/>
    <property type="match status" value="1"/>
</dbReference>
<evidence type="ECO:0000313" key="9">
    <source>
        <dbReference type="Proteomes" id="UP001233264"/>
    </source>
</evidence>
<reference evidence="8 9" key="1">
    <citation type="submission" date="2023-03" db="EMBL/GenBank/DDBJ databases">
        <authorList>
            <person name="Menendez E."/>
            <person name="Kaur S."/>
            <person name="Flores-Felix J.D."/>
            <person name="diCenzo G.C."/>
            <person name="Peix A."/>
            <person name="Velazquez E."/>
        </authorList>
    </citation>
    <scope>NUCLEOTIDE SEQUENCE [LARGE SCALE GENOMIC DNA]</scope>
    <source>
        <strain evidence="8 9">CCBAU 71714</strain>
        <plasmid evidence="8 9">pSkuCCBAU71714a</plasmid>
    </source>
</reference>
<evidence type="ECO:0000256" key="2">
    <source>
        <dbReference type="ARBA" id="ARBA00022989"/>
    </source>
</evidence>
<feature type="transmembrane region" description="Helical" evidence="5">
    <location>
        <begin position="498"/>
        <end position="515"/>
    </location>
</feature>
<feature type="transmembrane region" description="Helical" evidence="5">
    <location>
        <begin position="472"/>
        <end position="491"/>
    </location>
</feature>
<keyword evidence="9" id="KW-1185">Reference proteome</keyword>
<organism evidence="8 9">
    <name type="scientific">Sinorhizobium kummerowiae</name>
    <dbReference type="NCBI Taxonomy" id="158892"/>
    <lineage>
        <taxon>Bacteria</taxon>
        <taxon>Pseudomonadati</taxon>
        <taxon>Pseudomonadota</taxon>
        <taxon>Alphaproteobacteria</taxon>
        <taxon>Hyphomicrobiales</taxon>
        <taxon>Rhizobiaceae</taxon>
        <taxon>Sinorhizobium/Ensifer group</taxon>
        <taxon>Sinorhizobium</taxon>
    </lineage>
</organism>
<evidence type="ECO:0000313" key="8">
    <source>
        <dbReference type="EMBL" id="WHS95873.1"/>
    </source>
</evidence>
<feature type="domain" description="ATP-grasp" evidence="7">
    <location>
        <begin position="82"/>
        <end position="158"/>
    </location>
</feature>
<dbReference type="CDD" id="cd17477">
    <property type="entry name" value="MFS_YcaD_like"/>
    <property type="match status" value="1"/>
</dbReference>
<feature type="transmembrane region" description="Helical" evidence="5">
    <location>
        <begin position="342"/>
        <end position="362"/>
    </location>
</feature>
<dbReference type="InterPro" id="IPR011701">
    <property type="entry name" value="MFS"/>
</dbReference>
<feature type="transmembrane region" description="Helical" evidence="5">
    <location>
        <begin position="535"/>
        <end position="558"/>
    </location>
</feature>
<feature type="transmembrane region" description="Helical" evidence="5">
    <location>
        <begin position="254"/>
        <end position="273"/>
    </location>
</feature>
<accession>A0ABY8TGJ8</accession>
<dbReference type="Gene3D" id="1.20.1250.20">
    <property type="entry name" value="MFS general substrate transporter like domains"/>
    <property type="match status" value="2"/>
</dbReference>
<gene>
    <name evidence="8" type="ORF">PZL22_006048</name>
</gene>
<dbReference type="EMBL" id="CP120366">
    <property type="protein sequence ID" value="WHS95873.1"/>
    <property type="molecule type" value="Genomic_DNA"/>
</dbReference>
<dbReference type="Proteomes" id="UP001233264">
    <property type="component" value="Plasmid pSkuCCBAU71714a"/>
</dbReference>
<dbReference type="InterPro" id="IPR020846">
    <property type="entry name" value="MFS_dom"/>
</dbReference>
<keyword evidence="4" id="KW-0547">Nucleotide-binding</keyword>
<evidence type="ECO:0000259" key="6">
    <source>
        <dbReference type="PROSITE" id="PS50850"/>
    </source>
</evidence>
<keyword evidence="3 5" id="KW-0472">Membrane</keyword>
<evidence type="ECO:0000256" key="1">
    <source>
        <dbReference type="ARBA" id="ARBA00022692"/>
    </source>
</evidence>
<dbReference type="InterPro" id="IPR047200">
    <property type="entry name" value="MFS_YcaD-like"/>
</dbReference>
<dbReference type="PROSITE" id="PS50975">
    <property type="entry name" value="ATP_GRASP"/>
    <property type="match status" value="1"/>
</dbReference>
<proteinExistence type="predicted"/>
<feature type="transmembrane region" description="Helical" evidence="5">
    <location>
        <begin position="447"/>
        <end position="466"/>
    </location>
</feature>
<feature type="transmembrane region" description="Helical" evidence="5">
    <location>
        <begin position="383"/>
        <end position="409"/>
    </location>
</feature>
<feature type="transmembrane region" description="Helical" evidence="5">
    <location>
        <begin position="415"/>
        <end position="440"/>
    </location>
</feature>
<evidence type="ECO:0000256" key="4">
    <source>
        <dbReference type="PROSITE-ProRule" id="PRU00409"/>
    </source>
</evidence>
<dbReference type="InterPro" id="IPR036259">
    <property type="entry name" value="MFS_trans_sf"/>
</dbReference>
<evidence type="ECO:0000256" key="3">
    <source>
        <dbReference type="ARBA" id="ARBA00023136"/>
    </source>
</evidence>
<keyword evidence="8" id="KW-0614">Plasmid</keyword>
<dbReference type="SUPFAM" id="SSF103473">
    <property type="entry name" value="MFS general substrate transporter"/>
    <property type="match status" value="1"/>
</dbReference>
<dbReference type="InterPro" id="IPR011761">
    <property type="entry name" value="ATP-grasp"/>
</dbReference>
<dbReference type="PROSITE" id="PS50850">
    <property type="entry name" value="MFS"/>
    <property type="match status" value="1"/>
</dbReference>
<name>A0ABY8TGJ8_9HYPH</name>
<sequence length="563" mass="58143">MAVDPSRYDYLAAKSVDAIQVDTNDLDALKRACSRLRATHDIAGIVCFSGRKGTVAELCRYFGLTVPDSESTQDGSDEVRQRGMLSPAGLPMLADPLVGNPTELQSAAVEICLPVVVKPVSGSGAGMYRIVDEIAEHTSNVTGQTLVWQAPRRLLFEELAPCPYDTADITAAAASHQTECADFAPDVAAIATAIAGVTAFAIAQGLTFPLISLVLEQRGVSPTISGLNSGAYAAGVAVATLAVGRLTHLIRGDYLIVLGLMGGACSLAIFAAFDSSWVWFVARSALGFCSSITSVLSGAWLNSACPNRLRGRVSGVYGMGLCGGFAAVPLAILFFGTDAGLAFAWLAIFVALAAFLIFLLGRHARTQPERGAPGELFKFFRKAPLLIAMVSAFAFADVTAISELPVYFVRMGHSATFAALSVTVLSLPSAIVQPLIGWLLDRTSRHSVAICSAFIAGVSFVAIPFVPSELGVLSAFALMGAAISALYTCAVTMLGDRFTGGALVGGSAAFTLAYASGSAVGSSVTGSAMELVAPAAGPIIAGIVLLAFTCVMIGNALICAPSS</sequence>
<feature type="transmembrane region" description="Helical" evidence="5">
    <location>
        <begin position="313"/>
        <end position="336"/>
    </location>
</feature>
<feature type="transmembrane region" description="Helical" evidence="5">
    <location>
        <begin position="187"/>
        <end position="211"/>
    </location>
</feature>
<evidence type="ECO:0000259" key="7">
    <source>
        <dbReference type="PROSITE" id="PS50975"/>
    </source>
</evidence>
<feature type="domain" description="Major facilitator superfamily (MFS) profile" evidence="6">
    <location>
        <begin position="184"/>
        <end position="563"/>
    </location>
</feature>
<keyword evidence="2 5" id="KW-1133">Transmembrane helix</keyword>
<dbReference type="PANTHER" id="PTHR23521:SF3">
    <property type="entry name" value="MFS TRANSPORTER"/>
    <property type="match status" value="1"/>
</dbReference>
<feature type="transmembrane region" description="Helical" evidence="5">
    <location>
        <begin position="231"/>
        <end position="247"/>
    </location>
</feature>
<dbReference type="RefSeq" id="WP_284718740.1">
    <property type="nucleotide sequence ID" value="NZ_CP120366.1"/>
</dbReference>
<keyword evidence="1 5" id="KW-0812">Transmembrane</keyword>
<dbReference type="Pfam" id="PF07690">
    <property type="entry name" value="MFS_1"/>
    <property type="match status" value="1"/>
</dbReference>
<feature type="transmembrane region" description="Helical" evidence="5">
    <location>
        <begin position="279"/>
        <end position="301"/>
    </location>
</feature>
<dbReference type="PANTHER" id="PTHR23521">
    <property type="entry name" value="TRANSPORTER MFS SUPERFAMILY"/>
    <property type="match status" value="1"/>
</dbReference>